<feature type="transmembrane region" description="Helical" evidence="6">
    <location>
        <begin position="48"/>
        <end position="68"/>
    </location>
</feature>
<evidence type="ECO:0000256" key="4">
    <source>
        <dbReference type="ARBA" id="ARBA00022989"/>
    </source>
</evidence>
<dbReference type="InterPro" id="IPR011527">
    <property type="entry name" value="ABC1_TM_dom"/>
</dbReference>
<keyword evidence="5 6" id="KW-0472">Membrane</keyword>
<dbReference type="RefSeq" id="WP_167373311.1">
    <property type="nucleotide sequence ID" value="NZ_CP024969.1"/>
</dbReference>
<comment type="subcellular location">
    <subcellularLocation>
        <location evidence="1">Cell membrane</location>
        <topology evidence="1">Multi-pass membrane protein</topology>
    </subcellularLocation>
</comment>
<accession>A0A2K8P4C1</accession>
<evidence type="ECO:0000256" key="1">
    <source>
        <dbReference type="ARBA" id="ARBA00004651"/>
    </source>
</evidence>
<dbReference type="Proteomes" id="UP000232223">
    <property type="component" value="Chromosome"/>
</dbReference>
<dbReference type="KEGG" id="mtab:MTABA_v1c01240"/>
<dbReference type="GO" id="GO:0140359">
    <property type="term" value="F:ABC-type transporter activity"/>
    <property type="evidence" value="ECO:0007669"/>
    <property type="project" value="InterPro"/>
</dbReference>
<keyword evidence="9" id="KW-1185">Reference proteome</keyword>
<dbReference type="EMBL" id="CP024969">
    <property type="protein sequence ID" value="ATZ21328.1"/>
    <property type="molecule type" value="Genomic_DNA"/>
</dbReference>
<dbReference type="Gene3D" id="1.20.1560.10">
    <property type="entry name" value="ABC transporter type 1, transmembrane domain"/>
    <property type="match status" value="1"/>
</dbReference>
<evidence type="ECO:0000256" key="2">
    <source>
        <dbReference type="ARBA" id="ARBA00005417"/>
    </source>
</evidence>
<dbReference type="SUPFAM" id="SSF90123">
    <property type="entry name" value="ABC transporter transmembrane region"/>
    <property type="match status" value="1"/>
</dbReference>
<evidence type="ECO:0000313" key="8">
    <source>
        <dbReference type="EMBL" id="ATZ21328.1"/>
    </source>
</evidence>
<dbReference type="Pfam" id="PF00664">
    <property type="entry name" value="ABC_membrane"/>
    <property type="match status" value="1"/>
</dbReference>
<feature type="domain" description="ABC transmembrane type-1" evidence="7">
    <location>
        <begin position="14"/>
        <end position="87"/>
    </location>
</feature>
<keyword evidence="3 6" id="KW-0812">Transmembrane</keyword>
<keyword evidence="4 6" id="KW-1133">Transmembrane helix</keyword>
<dbReference type="PROSITE" id="PS50929">
    <property type="entry name" value="ABC_TM1F"/>
    <property type="match status" value="1"/>
</dbReference>
<feature type="transmembrane region" description="Helical" evidence="6">
    <location>
        <begin position="9"/>
        <end position="33"/>
    </location>
</feature>
<evidence type="ECO:0000256" key="3">
    <source>
        <dbReference type="ARBA" id="ARBA00022692"/>
    </source>
</evidence>
<organism evidence="8 9">
    <name type="scientific">Mesoplasma tabanidae</name>
    <dbReference type="NCBI Taxonomy" id="219745"/>
    <lineage>
        <taxon>Bacteria</taxon>
        <taxon>Bacillati</taxon>
        <taxon>Mycoplasmatota</taxon>
        <taxon>Mollicutes</taxon>
        <taxon>Entomoplasmatales</taxon>
        <taxon>Entomoplasmataceae</taxon>
        <taxon>Mesoplasma</taxon>
    </lineage>
</organism>
<evidence type="ECO:0000259" key="7">
    <source>
        <dbReference type="PROSITE" id="PS50929"/>
    </source>
</evidence>
<protein>
    <submittedName>
        <fullName evidence="8">Multidrug ABC transporter</fullName>
    </submittedName>
</protein>
<proteinExistence type="inferred from homology"/>
<sequence length="87" mass="10150">MKIIIKQHFWLFSLFIFLSIVGAVGTLFFAYFFGKVIEFAISKDLQNFIFYIIVALLTTIIAIVSDYLSVLIQNKIIKEINQELRKK</sequence>
<dbReference type="GO" id="GO:0005524">
    <property type="term" value="F:ATP binding"/>
    <property type="evidence" value="ECO:0007669"/>
    <property type="project" value="InterPro"/>
</dbReference>
<reference evidence="8 9" key="1">
    <citation type="submission" date="2017-11" db="EMBL/GenBank/DDBJ databases">
        <title>Genome sequence of Mesoplasma tabanidae BARC 857 (ATCC 49584).</title>
        <authorList>
            <person name="Lo W.-S."/>
            <person name="Kuo C.-H."/>
        </authorList>
    </citation>
    <scope>NUCLEOTIDE SEQUENCE [LARGE SCALE GENOMIC DNA]</scope>
    <source>
        <strain evidence="8 9">BARC 857</strain>
    </source>
</reference>
<name>A0A2K8P4C1_9MOLU</name>
<gene>
    <name evidence="8" type="ORF">MTABA_v1c01240</name>
</gene>
<evidence type="ECO:0000313" key="9">
    <source>
        <dbReference type="Proteomes" id="UP000232223"/>
    </source>
</evidence>
<dbReference type="GO" id="GO:0005886">
    <property type="term" value="C:plasma membrane"/>
    <property type="evidence" value="ECO:0007669"/>
    <property type="project" value="UniProtKB-SubCell"/>
</dbReference>
<comment type="similarity">
    <text evidence="2">Belongs to the ABC transporter superfamily.</text>
</comment>
<dbReference type="AlphaFoldDB" id="A0A2K8P4C1"/>
<evidence type="ECO:0000256" key="6">
    <source>
        <dbReference type="SAM" id="Phobius"/>
    </source>
</evidence>
<dbReference type="InterPro" id="IPR036640">
    <property type="entry name" value="ABC1_TM_sf"/>
</dbReference>
<evidence type="ECO:0000256" key="5">
    <source>
        <dbReference type="ARBA" id="ARBA00023136"/>
    </source>
</evidence>